<protein>
    <submittedName>
        <fullName evidence="2">Uncharacterized protein</fullName>
    </submittedName>
</protein>
<keyword evidence="1" id="KW-0812">Transmembrane</keyword>
<name>A0ABR7HJ39_9FIRM</name>
<keyword evidence="1" id="KW-1133">Transmembrane helix</keyword>
<evidence type="ECO:0000256" key="1">
    <source>
        <dbReference type="SAM" id="Phobius"/>
    </source>
</evidence>
<reference evidence="2 3" key="1">
    <citation type="submission" date="2020-08" db="EMBL/GenBank/DDBJ databases">
        <title>Genome public.</title>
        <authorList>
            <person name="Liu C."/>
            <person name="Sun Q."/>
        </authorList>
    </citation>
    <scope>NUCLEOTIDE SEQUENCE [LARGE SCALE GENOMIC DNA]</scope>
    <source>
        <strain evidence="2 3">NSJ-71</strain>
    </source>
</reference>
<accession>A0ABR7HJ39</accession>
<gene>
    <name evidence="2" type="ORF">H8R91_03095</name>
</gene>
<proteinExistence type="predicted"/>
<evidence type="ECO:0000313" key="2">
    <source>
        <dbReference type="EMBL" id="MBC5727536.1"/>
    </source>
</evidence>
<comment type="caution">
    <text evidence="2">The sequence shown here is derived from an EMBL/GenBank/DDBJ whole genome shotgun (WGS) entry which is preliminary data.</text>
</comment>
<keyword evidence="1" id="KW-0472">Membrane</keyword>
<dbReference type="EMBL" id="JACOPS010000001">
    <property type="protein sequence ID" value="MBC5727536.1"/>
    <property type="molecule type" value="Genomic_DNA"/>
</dbReference>
<dbReference type="RefSeq" id="WP_186934824.1">
    <property type="nucleotide sequence ID" value="NZ_JACOPS010000001.1"/>
</dbReference>
<feature type="transmembrane region" description="Helical" evidence="1">
    <location>
        <begin position="83"/>
        <end position="101"/>
    </location>
</feature>
<evidence type="ECO:0000313" key="3">
    <source>
        <dbReference type="Proteomes" id="UP000636755"/>
    </source>
</evidence>
<keyword evidence="3" id="KW-1185">Reference proteome</keyword>
<feature type="transmembrane region" description="Helical" evidence="1">
    <location>
        <begin position="121"/>
        <end position="140"/>
    </location>
</feature>
<feature type="transmembrane region" description="Helical" evidence="1">
    <location>
        <begin position="152"/>
        <end position="175"/>
    </location>
</feature>
<feature type="transmembrane region" description="Helical" evidence="1">
    <location>
        <begin position="50"/>
        <end position="71"/>
    </location>
</feature>
<organism evidence="2 3">
    <name type="scientific">Ruminococcus intestinalis</name>
    <dbReference type="NCBI Taxonomy" id="2763066"/>
    <lineage>
        <taxon>Bacteria</taxon>
        <taxon>Bacillati</taxon>
        <taxon>Bacillota</taxon>
        <taxon>Clostridia</taxon>
        <taxon>Eubacteriales</taxon>
        <taxon>Oscillospiraceae</taxon>
        <taxon>Ruminococcus</taxon>
    </lineage>
</organism>
<sequence length="181" mass="20651">MNYVFMSVMICFLFLAISIAIKCVTCFITSEILSNTLCKSNFTKEMKKKTIICGFISDLLSVVILPLILIIQNLLGYDSFLKFDDITIYNCIFYIFYIAVYPDYSTIASDVDWYIYSVQPLLYLIILSALIGLLINYLFIFKKSNLSKMQKICSLGILAITTAPYYFMISFGPLVDPLAKI</sequence>
<dbReference type="Proteomes" id="UP000636755">
    <property type="component" value="Unassembled WGS sequence"/>
</dbReference>